<dbReference type="InterPro" id="IPR010998">
    <property type="entry name" value="Integrase_recombinase_N"/>
</dbReference>
<gene>
    <name evidence="5" type="ORF">ABV298_16455</name>
</gene>
<dbReference type="RefSeq" id="WP_353717289.1">
    <property type="nucleotide sequence ID" value="NZ_CP159289.1"/>
</dbReference>
<dbReference type="InterPro" id="IPR035386">
    <property type="entry name" value="Arm-DNA-bind_5"/>
</dbReference>
<name>A0AAU8FE36_9BACT</name>
<dbReference type="GO" id="GO:0015074">
    <property type="term" value="P:DNA integration"/>
    <property type="evidence" value="ECO:0007669"/>
    <property type="project" value="UniProtKB-KW"/>
</dbReference>
<dbReference type="EMBL" id="CP159289">
    <property type="protein sequence ID" value="XCH21955.1"/>
    <property type="molecule type" value="Genomic_DNA"/>
</dbReference>
<dbReference type="InterPro" id="IPR011010">
    <property type="entry name" value="DNA_brk_join_enz"/>
</dbReference>
<dbReference type="Pfam" id="PF13102">
    <property type="entry name" value="Phage_int_SAM_5"/>
    <property type="match status" value="1"/>
</dbReference>
<evidence type="ECO:0000259" key="4">
    <source>
        <dbReference type="PROSITE" id="PS51900"/>
    </source>
</evidence>
<evidence type="ECO:0000256" key="1">
    <source>
        <dbReference type="ARBA" id="ARBA00022908"/>
    </source>
</evidence>
<dbReference type="Gene3D" id="1.10.150.130">
    <property type="match status" value="1"/>
</dbReference>
<dbReference type="InterPro" id="IPR044068">
    <property type="entry name" value="CB"/>
</dbReference>
<organism evidence="5">
    <name type="scientific">Dyadobacter sp. 676</name>
    <dbReference type="NCBI Taxonomy" id="3088362"/>
    <lineage>
        <taxon>Bacteria</taxon>
        <taxon>Pseudomonadati</taxon>
        <taxon>Bacteroidota</taxon>
        <taxon>Cytophagia</taxon>
        <taxon>Cytophagales</taxon>
        <taxon>Spirosomataceae</taxon>
        <taxon>Dyadobacter</taxon>
    </lineage>
</organism>
<accession>A0AAU8FE36</accession>
<keyword evidence="1" id="KW-0229">DNA integration</keyword>
<feature type="domain" description="Core-binding (CB)" evidence="4">
    <location>
        <begin position="105"/>
        <end position="186"/>
    </location>
</feature>
<dbReference type="Pfam" id="PF17293">
    <property type="entry name" value="Arm-DNA-bind_5"/>
    <property type="match status" value="1"/>
</dbReference>
<evidence type="ECO:0000313" key="5">
    <source>
        <dbReference type="EMBL" id="XCH21955.1"/>
    </source>
</evidence>
<proteinExistence type="predicted"/>
<keyword evidence="2 3" id="KW-0238">DNA-binding</keyword>
<evidence type="ECO:0000256" key="2">
    <source>
        <dbReference type="ARBA" id="ARBA00023125"/>
    </source>
</evidence>
<sequence length="270" mass="31916">MEQSTVTAKVVLDTRRIKQDGTYPLKLRVTYQRTFKDYRLGIDLTPEDYQQMVNPKNRNEKLREAKLKVLARENEAHQIIRALPVFSFKAFEKAMLGDKAKRGAKSIYELMEDYIAKLQEEDRISTSSSYQTALNSLREFSKKIRYEDITPDFLEKFCKHMLQEGRSTTTIGIYLRSFRTIVNQAIEQGYMHRDDYPFKRNKFQIPTGRNIKKDLKSNQIEQLFNYQTIPGTNEDRAKDIWLFSYLCNGINIKDIDVVPFWFTLLRVSKY</sequence>
<dbReference type="InterPro" id="IPR025269">
    <property type="entry name" value="SAM-like_dom"/>
</dbReference>
<reference evidence="5" key="1">
    <citation type="submission" date="2024-06" db="EMBL/GenBank/DDBJ databases">
        <title>Sequencing and assembly of the genome of Dyadobacter sp. strain 676, a symbiont of Cyamopsis tetragonoloba.</title>
        <authorList>
            <person name="Guro P."/>
            <person name="Sazanova A."/>
            <person name="Kuznetsova I."/>
            <person name="Belimov A."/>
            <person name="Safronova V."/>
        </authorList>
    </citation>
    <scope>NUCLEOTIDE SEQUENCE</scope>
    <source>
        <strain evidence="5">676</strain>
    </source>
</reference>
<evidence type="ECO:0000256" key="3">
    <source>
        <dbReference type="PROSITE-ProRule" id="PRU01248"/>
    </source>
</evidence>
<protein>
    <submittedName>
        <fullName evidence="5">Phage integrase SAM-like domain and Arm DNA-binding domain-containing protein</fullName>
    </submittedName>
</protein>
<dbReference type="PROSITE" id="PS51900">
    <property type="entry name" value="CB"/>
    <property type="match status" value="1"/>
</dbReference>
<dbReference type="AlphaFoldDB" id="A0AAU8FE36"/>
<dbReference type="GO" id="GO:0003677">
    <property type="term" value="F:DNA binding"/>
    <property type="evidence" value="ECO:0007669"/>
    <property type="project" value="UniProtKB-UniRule"/>
</dbReference>
<dbReference type="SUPFAM" id="SSF56349">
    <property type="entry name" value="DNA breaking-rejoining enzymes"/>
    <property type="match status" value="1"/>
</dbReference>